<dbReference type="KEGG" id="paa:Paes_2345"/>
<keyword evidence="1" id="KW-0614">Plasmid</keyword>
<accession>B4S9K9</accession>
<dbReference type="Gene3D" id="1.10.1220.10">
    <property type="entry name" value="Met repressor-like"/>
    <property type="match status" value="1"/>
</dbReference>
<keyword evidence="2" id="KW-1185">Reference proteome</keyword>
<geneLocation type="plasmid" evidence="1 2">
    <name>pPAES01</name>
</geneLocation>
<organism evidence="1 2">
    <name type="scientific">Prosthecochloris aestuarii (strain DSM 271 / SK 413)</name>
    <dbReference type="NCBI Taxonomy" id="290512"/>
    <lineage>
        <taxon>Bacteria</taxon>
        <taxon>Pseudomonadati</taxon>
        <taxon>Chlorobiota</taxon>
        <taxon>Chlorobiia</taxon>
        <taxon>Chlorobiales</taxon>
        <taxon>Chlorobiaceae</taxon>
        <taxon>Prosthecochloris</taxon>
    </lineage>
</organism>
<dbReference type="eggNOG" id="COG3905">
    <property type="taxonomic scope" value="Bacteria"/>
</dbReference>
<dbReference type="HOGENOM" id="CLU_117977_0_0_10"/>
<reference evidence="1" key="1">
    <citation type="submission" date="2008-06" db="EMBL/GenBank/DDBJ databases">
        <title>Complete sequence of plasmid of Prosthecochloris aestuarii DSM 271.</title>
        <authorList>
            <consortium name="US DOE Joint Genome Institute"/>
            <person name="Lucas S."/>
            <person name="Copeland A."/>
            <person name="Lapidus A."/>
            <person name="Glavina del Rio T."/>
            <person name="Dalin E."/>
            <person name="Tice H."/>
            <person name="Bruce D."/>
            <person name="Goodwin L."/>
            <person name="Pitluck S."/>
            <person name="Schmutz J."/>
            <person name="Larimer F."/>
            <person name="Land M."/>
            <person name="Hauser L."/>
            <person name="Kyrpides N."/>
            <person name="Anderson I."/>
            <person name="Liu Z."/>
            <person name="Li T."/>
            <person name="Zhao F."/>
            <person name="Overmann J."/>
            <person name="Bryant D.A."/>
            <person name="Richardson P."/>
        </authorList>
    </citation>
    <scope>NUCLEOTIDE SEQUENCE [LARGE SCALE GENOMIC DNA]</scope>
    <source>
        <strain evidence="1">DSM 271</strain>
        <plasmid evidence="1">pPAES01</plasmid>
    </source>
</reference>
<evidence type="ECO:0000313" key="1">
    <source>
        <dbReference type="EMBL" id="ACF47336.1"/>
    </source>
</evidence>
<dbReference type="Proteomes" id="UP000002725">
    <property type="component" value="Plasmid pPAES01"/>
</dbReference>
<protein>
    <recommendedName>
        <fullName evidence="3">CopG domain protein DNA-binding domain protein</fullName>
    </recommendedName>
</protein>
<dbReference type="AlphaFoldDB" id="B4S9K9"/>
<name>B4S9K9_PROA2</name>
<evidence type="ECO:0000313" key="2">
    <source>
        <dbReference type="Proteomes" id="UP000002725"/>
    </source>
</evidence>
<sequence>MSTKKRSVRKNIHPYLPERLYDRFKGYCSKMGVTESSVVEEALTRFLDEQGDMPLVLRKIDRQTRSIERIDRDVKALSEAFSVFVQIYFAHTPEIAAEDKAVAQHDARNRYVKFIDYVAEQISAGRTLVDDLVQDRIGDRDELRRLIEQASRNEDES</sequence>
<dbReference type="EMBL" id="CP001109">
    <property type="protein sequence ID" value="ACF47336.1"/>
    <property type="molecule type" value="Genomic_DNA"/>
</dbReference>
<dbReference type="GO" id="GO:0006355">
    <property type="term" value="P:regulation of DNA-templated transcription"/>
    <property type="evidence" value="ECO:0007669"/>
    <property type="project" value="InterPro"/>
</dbReference>
<proteinExistence type="predicted"/>
<gene>
    <name evidence="1" type="ordered locus">Paes_2345</name>
</gene>
<dbReference type="InterPro" id="IPR013321">
    <property type="entry name" value="Arc_rbn_hlx_hlx"/>
</dbReference>
<evidence type="ECO:0008006" key="3">
    <source>
        <dbReference type="Google" id="ProtNLM"/>
    </source>
</evidence>
<dbReference type="RefSeq" id="WP_012509541.1">
    <property type="nucleotide sequence ID" value="NC_011061.1"/>
</dbReference>